<gene>
    <name evidence="3" type="ORF">J2X06_003203</name>
</gene>
<dbReference type="PANTHER" id="PTHR43792:SF16">
    <property type="entry name" value="N-ACETYLTRANSFERASE DOMAIN-CONTAINING PROTEIN"/>
    <property type="match status" value="1"/>
</dbReference>
<dbReference type="EMBL" id="JAVDVY010000003">
    <property type="protein sequence ID" value="MDR7135985.1"/>
    <property type="molecule type" value="Genomic_DNA"/>
</dbReference>
<name>A0ABU1WF58_9GAMM</name>
<protein>
    <submittedName>
        <fullName evidence="3">RimJ/RimL family protein N-acetyltransferase</fullName>
    </submittedName>
</protein>
<comment type="caution">
    <text evidence="3">The sequence shown here is derived from an EMBL/GenBank/DDBJ whole genome shotgun (WGS) entry which is preliminary data.</text>
</comment>
<accession>A0ABU1WF58</accession>
<feature type="region of interest" description="Disordered" evidence="1">
    <location>
        <begin position="167"/>
        <end position="190"/>
    </location>
</feature>
<dbReference type="SUPFAM" id="SSF55729">
    <property type="entry name" value="Acyl-CoA N-acyltransferases (Nat)"/>
    <property type="match status" value="1"/>
</dbReference>
<evidence type="ECO:0000313" key="3">
    <source>
        <dbReference type="EMBL" id="MDR7135985.1"/>
    </source>
</evidence>
<reference evidence="3 4" key="1">
    <citation type="submission" date="2023-07" db="EMBL/GenBank/DDBJ databases">
        <title>Sorghum-associated microbial communities from plants grown in Nebraska, USA.</title>
        <authorList>
            <person name="Schachtman D."/>
        </authorList>
    </citation>
    <scope>NUCLEOTIDE SEQUENCE [LARGE SCALE GENOMIC DNA]</scope>
    <source>
        <strain evidence="3 4">BE198</strain>
    </source>
</reference>
<dbReference type="InterPro" id="IPR000182">
    <property type="entry name" value="GNAT_dom"/>
</dbReference>
<keyword evidence="4" id="KW-1185">Reference proteome</keyword>
<evidence type="ECO:0000313" key="4">
    <source>
        <dbReference type="Proteomes" id="UP001251524"/>
    </source>
</evidence>
<dbReference type="Pfam" id="PF13302">
    <property type="entry name" value="Acetyltransf_3"/>
    <property type="match status" value="1"/>
</dbReference>
<feature type="domain" description="N-acetyltransferase" evidence="2">
    <location>
        <begin position="9"/>
        <end position="163"/>
    </location>
</feature>
<evidence type="ECO:0000256" key="1">
    <source>
        <dbReference type="SAM" id="MobiDB-lite"/>
    </source>
</evidence>
<evidence type="ECO:0000259" key="2">
    <source>
        <dbReference type="PROSITE" id="PS51186"/>
    </source>
</evidence>
<dbReference type="InterPro" id="IPR016181">
    <property type="entry name" value="Acyl_CoA_acyltransferase"/>
</dbReference>
<dbReference type="PROSITE" id="PS51186">
    <property type="entry name" value="GNAT"/>
    <property type="match status" value="1"/>
</dbReference>
<dbReference type="Proteomes" id="UP001251524">
    <property type="component" value="Unassembled WGS sequence"/>
</dbReference>
<dbReference type="Gene3D" id="3.40.630.30">
    <property type="match status" value="1"/>
</dbReference>
<proteinExistence type="predicted"/>
<organism evidence="3 4">
    <name type="scientific">Lysobacter niastensis</name>
    <dbReference type="NCBI Taxonomy" id="380629"/>
    <lineage>
        <taxon>Bacteria</taxon>
        <taxon>Pseudomonadati</taxon>
        <taxon>Pseudomonadota</taxon>
        <taxon>Gammaproteobacteria</taxon>
        <taxon>Lysobacterales</taxon>
        <taxon>Lysobacteraceae</taxon>
        <taxon>Lysobacter</taxon>
    </lineage>
</organism>
<dbReference type="PANTHER" id="PTHR43792">
    <property type="entry name" value="GNAT FAMILY, PUTATIVE (AFU_ORTHOLOGUE AFUA_3G00765)-RELATED-RELATED"/>
    <property type="match status" value="1"/>
</dbReference>
<dbReference type="RefSeq" id="WP_310064089.1">
    <property type="nucleotide sequence ID" value="NZ_JAVDVY010000003.1"/>
</dbReference>
<dbReference type="InterPro" id="IPR051531">
    <property type="entry name" value="N-acetyltransferase"/>
</dbReference>
<sequence>MERIDTPRLRLRVMGEGDEDLYCRLYTDPQVMHHIAQPLAIDVARRSFQVAREQAFERPMRRPWWVIHEAASMADVGVVGLVREDAVAEIGIVLLPQAQRRGIAREAMSAVAARAMATGLVTQLWLRHAPQNLAMAAVASRLGLFREDDGPGPDSCRWRMRAGEAEQAHAAMADLPAHPSSSLRYARGER</sequence>